<feature type="transmembrane region" description="Helical" evidence="1">
    <location>
        <begin position="98"/>
        <end position="120"/>
    </location>
</feature>
<comment type="caution">
    <text evidence="2">The sequence shown here is derived from an EMBL/GenBank/DDBJ whole genome shotgun (WGS) entry which is preliminary data.</text>
</comment>
<keyword evidence="3" id="KW-1185">Reference proteome</keyword>
<dbReference type="Proteomes" id="UP000519004">
    <property type="component" value="Unassembled WGS sequence"/>
</dbReference>
<gene>
    <name evidence="2" type="ORF">HNQ58_000556</name>
</gene>
<dbReference type="EMBL" id="JACHHX010000003">
    <property type="protein sequence ID" value="MBB5014680.1"/>
    <property type="molecule type" value="Genomic_DNA"/>
</dbReference>
<evidence type="ECO:0000313" key="2">
    <source>
        <dbReference type="EMBL" id="MBB5014680.1"/>
    </source>
</evidence>
<reference evidence="2 3" key="1">
    <citation type="submission" date="2020-08" db="EMBL/GenBank/DDBJ databases">
        <title>Genomic Encyclopedia of Type Strains, Phase IV (KMG-IV): sequencing the most valuable type-strain genomes for metagenomic binning, comparative biology and taxonomic classification.</title>
        <authorList>
            <person name="Goeker M."/>
        </authorList>
    </citation>
    <scope>NUCLEOTIDE SEQUENCE [LARGE SCALE GENOMIC DNA]</scope>
    <source>
        <strain evidence="2 3">DSM 25897</strain>
    </source>
</reference>
<keyword evidence="1" id="KW-1133">Transmembrane helix</keyword>
<proteinExistence type="predicted"/>
<sequence>MTTPLSPQRFADLLAAHGADPRRWPQAERAAALALLAASPEARRQQHEAARLDALLDAWQPPAPSPDLRLRLLHAMPLPQRAESLLHRLWRELGGWRLAAPALAGALALGIAIGVLLPAMEAGDDLLAEWLSLAQLDDPYEEYTP</sequence>
<organism evidence="2 3">
    <name type="scientific">Rehaibacterium terrae</name>
    <dbReference type="NCBI Taxonomy" id="1341696"/>
    <lineage>
        <taxon>Bacteria</taxon>
        <taxon>Pseudomonadati</taxon>
        <taxon>Pseudomonadota</taxon>
        <taxon>Gammaproteobacteria</taxon>
        <taxon>Lysobacterales</taxon>
        <taxon>Lysobacteraceae</taxon>
        <taxon>Rehaibacterium</taxon>
    </lineage>
</organism>
<name>A0A7W7V7J2_9GAMM</name>
<accession>A0A7W7V7J2</accession>
<evidence type="ECO:0000313" key="3">
    <source>
        <dbReference type="Proteomes" id="UP000519004"/>
    </source>
</evidence>
<dbReference type="RefSeq" id="WP_183947265.1">
    <property type="nucleotide sequence ID" value="NZ_JACHHX010000003.1"/>
</dbReference>
<dbReference type="AlphaFoldDB" id="A0A7W7V7J2"/>
<protein>
    <submittedName>
        <fullName evidence="2">Anti-sigma-K factor RskA</fullName>
    </submittedName>
</protein>
<keyword evidence="1" id="KW-0812">Transmembrane</keyword>
<evidence type="ECO:0000256" key="1">
    <source>
        <dbReference type="SAM" id="Phobius"/>
    </source>
</evidence>
<keyword evidence="1" id="KW-0472">Membrane</keyword>